<reference evidence="1" key="1">
    <citation type="submission" date="2020-07" db="EMBL/GenBank/DDBJ databases">
        <title>Highly diverse flavobacterial phages as mortality factor during North Sea spring blooms.</title>
        <authorList>
            <person name="Bartlau N."/>
            <person name="Wichels A."/>
            <person name="Krohne G."/>
            <person name="Adriaenssens E.M."/>
            <person name="Heins A."/>
            <person name="Fuchs B.M."/>
            <person name="Amann R."/>
            <person name="Moraru C."/>
        </authorList>
    </citation>
    <scope>NUCLEOTIDE SEQUENCE</scope>
</reference>
<accession>A0A8E4ZGL5</accession>
<gene>
    <name evidence="1" type="ORF">Peternella1_38</name>
</gene>
<dbReference type="EMBL" id="MT732475">
    <property type="protein sequence ID" value="QQV91574.1"/>
    <property type="molecule type" value="Genomic_DNA"/>
</dbReference>
<proteinExistence type="predicted"/>
<dbReference type="Proteomes" id="UP000693777">
    <property type="component" value="Segment"/>
</dbReference>
<organism evidence="1 2">
    <name type="scientific">Winogradskyella phage Peternella_1</name>
    <dbReference type="NCBI Taxonomy" id="2745699"/>
    <lineage>
        <taxon>Viruses</taxon>
        <taxon>Duplodnaviria</taxon>
        <taxon>Heunggongvirae</taxon>
        <taxon>Uroviricota</taxon>
        <taxon>Caudoviricetes</taxon>
        <taxon>Winoviridae</taxon>
        <taxon>Peternellavirus</taxon>
        <taxon>Peternellavirus peternella</taxon>
    </lineage>
</organism>
<name>A0A8E4ZGL5_9CAUD</name>
<evidence type="ECO:0000313" key="1">
    <source>
        <dbReference type="EMBL" id="QQV91574.1"/>
    </source>
</evidence>
<keyword evidence="2" id="KW-1185">Reference proteome</keyword>
<protein>
    <submittedName>
        <fullName evidence="1">DNA-binding transcriptional regulator</fullName>
    </submittedName>
</protein>
<evidence type="ECO:0000313" key="2">
    <source>
        <dbReference type="Proteomes" id="UP000693777"/>
    </source>
</evidence>
<keyword evidence="1" id="KW-0238">DNA-binding</keyword>
<dbReference type="GO" id="GO:0003677">
    <property type="term" value="F:DNA binding"/>
    <property type="evidence" value="ECO:0007669"/>
    <property type="project" value="UniProtKB-KW"/>
</dbReference>
<sequence>MAKKRERASGKILYVEQAKTAKECARLVGVTEKTFGDWVEKYGWKALRDAKDNSKDQRVDNIKNVIDGITEDRSATRIRLNELKVELKQYQTEKDMDMVVLTKDMISDLRKELVGYDDAISKWNKTLENFDKERTVSLSNYLHVMDEIFKDMQSSHADLYLQTLDFQEQHITKVSIQLG</sequence>